<accession>A0ABW4WVG3</accession>
<protein>
    <submittedName>
        <fullName evidence="3">Sensor histidine kinase</fullName>
        <ecNumber evidence="3">2.7.13.3</ecNumber>
    </submittedName>
</protein>
<sequence length="368" mass="42174">MTLLKEKPVAAASAQATPVSPELKTSSEKMKATFRELLGWVLAAIGAFALGCQECFKLSAPEALYRFLFSYSIFVLIWKGNTSVLVPFLAKRYPWLENPGKRFVISIMATVLLTVVIVVFVNVAFLSYKGYTLQEFIRLNWLSVLAPPITITFIISLCFHSLHFLQSWRQTAINAEQLEKASIASQYESLKAQVNPHFLFNSLNVLTSLVETDQKQAVKFIRKLSEVYRYVLDSRQKEVVPLLEELHFLNSYIYLQKIRHAEALQVQNDIPLEPNLMIVPLALQMLLENAIKHNIALEEEPLRVHLYLDDDYLVVQNNLQEKRIREESTGVGLPNIQSRYTYLTSKKMQIQATAQDFVVKLPLLYFKE</sequence>
<dbReference type="GO" id="GO:0004673">
    <property type="term" value="F:protein histidine kinase activity"/>
    <property type="evidence" value="ECO:0007669"/>
    <property type="project" value="UniProtKB-EC"/>
</dbReference>
<keyword evidence="1" id="KW-1133">Transmembrane helix</keyword>
<dbReference type="EMBL" id="JBHUHV010000022">
    <property type="protein sequence ID" value="MFD2066668.1"/>
    <property type="molecule type" value="Genomic_DNA"/>
</dbReference>
<evidence type="ECO:0000313" key="3">
    <source>
        <dbReference type="EMBL" id="MFD2066668.1"/>
    </source>
</evidence>
<name>A0ABW4WVG3_9BACT</name>
<keyword evidence="1" id="KW-0812">Transmembrane</keyword>
<dbReference type="InterPro" id="IPR050640">
    <property type="entry name" value="Bact_2-comp_sensor_kinase"/>
</dbReference>
<dbReference type="InterPro" id="IPR010559">
    <property type="entry name" value="Sig_transdc_His_kin_internal"/>
</dbReference>
<dbReference type="PANTHER" id="PTHR34220:SF7">
    <property type="entry name" value="SENSOR HISTIDINE KINASE YPDA"/>
    <property type="match status" value="1"/>
</dbReference>
<evidence type="ECO:0000313" key="4">
    <source>
        <dbReference type="Proteomes" id="UP001597369"/>
    </source>
</evidence>
<gene>
    <name evidence="3" type="ORF">ACFSKU_07205</name>
</gene>
<dbReference type="Proteomes" id="UP001597369">
    <property type="component" value="Unassembled WGS sequence"/>
</dbReference>
<keyword evidence="3" id="KW-0808">Transferase</keyword>
<feature type="transmembrane region" description="Helical" evidence="1">
    <location>
        <begin position="139"/>
        <end position="162"/>
    </location>
</feature>
<dbReference type="RefSeq" id="WP_229960533.1">
    <property type="nucleotide sequence ID" value="NZ_JAJJWI010000008.1"/>
</dbReference>
<evidence type="ECO:0000256" key="1">
    <source>
        <dbReference type="SAM" id="Phobius"/>
    </source>
</evidence>
<organism evidence="3 4">
    <name type="scientific">Pontibacter silvestris</name>
    <dbReference type="NCBI Taxonomy" id="2305183"/>
    <lineage>
        <taxon>Bacteria</taxon>
        <taxon>Pseudomonadati</taxon>
        <taxon>Bacteroidota</taxon>
        <taxon>Cytophagia</taxon>
        <taxon>Cytophagales</taxon>
        <taxon>Hymenobacteraceae</taxon>
        <taxon>Pontibacter</taxon>
    </lineage>
</organism>
<evidence type="ECO:0000259" key="2">
    <source>
        <dbReference type="Pfam" id="PF06580"/>
    </source>
</evidence>
<feature type="transmembrane region" description="Helical" evidence="1">
    <location>
        <begin position="37"/>
        <end position="56"/>
    </location>
</feature>
<proteinExistence type="predicted"/>
<reference evidence="4" key="1">
    <citation type="journal article" date="2019" name="Int. J. Syst. Evol. Microbiol.">
        <title>The Global Catalogue of Microorganisms (GCM) 10K type strain sequencing project: providing services to taxonomists for standard genome sequencing and annotation.</title>
        <authorList>
            <consortium name="The Broad Institute Genomics Platform"/>
            <consortium name="The Broad Institute Genome Sequencing Center for Infectious Disease"/>
            <person name="Wu L."/>
            <person name="Ma J."/>
        </authorList>
    </citation>
    <scope>NUCLEOTIDE SEQUENCE [LARGE SCALE GENOMIC DNA]</scope>
    <source>
        <strain evidence="4">JCM 16545</strain>
    </source>
</reference>
<feature type="domain" description="Signal transduction histidine kinase internal region" evidence="2">
    <location>
        <begin position="186"/>
        <end position="263"/>
    </location>
</feature>
<keyword evidence="4" id="KW-1185">Reference proteome</keyword>
<dbReference type="EC" id="2.7.13.3" evidence="3"/>
<dbReference type="PANTHER" id="PTHR34220">
    <property type="entry name" value="SENSOR HISTIDINE KINASE YPDA"/>
    <property type="match status" value="1"/>
</dbReference>
<dbReference type="Pfam" id="PF06580">
    <property type="entry name" value="His_kinase"/>
    <property type="match status" value="1"/>
</dbReference>
<comment type="caution">
    <text evidence="3">The sequence shown here is derived from an EMBL/GenBank/DDBJ whole genome shotgun (WGS) entry which is preliminary data.</text>
</comment>
<feature type="transmembrane region" description="Helical" evidence="1">
    <location>
        <begin position="68"/>
        <end position="90"/>
    </location>
</feature>
<keyword evidence="3" id="KW-0418">Kinase</keyword>
<feature type="transmembrane region" description="Helical" evidence="1">
    <location>
        <begin position="102"/>
        <end position="127"/>
    </location>
</feature>
<keyword evidence="1" id="KW-0472">Membrane</keyword>